<dbReference type="Gene3D" id="3.40.50.1820">
    <property type="entry name" value="alpha/beta hydrolase"/>
    <property type="match status" value="1"/>
</dbReference>
<sequence length="264" mass="30645">MAFIQCNFFSETLSISTAMNVILPENTTNQIGMKSNRKREKIPVLYLLHGFSDDHTIWTRRTSIERYAASYGIAVIMPQVDHSFYTDMEYGKKYWTFLSEELPRVAQSFFPISDKREDNFVAGLSMGGYGAFKWALRKPEMFAAAASLSGALDIVGHLEIEREFHNPIEQALYHVFGERDIEETEEDLFYLVKRLKKEGAVIPELFQACGTEDFLFEENQKFLELAKKYDVPITTTFSPGEHEWDYWDQTIQEVLEWLPLSKNE</sequence>
<dbReference type="GO" id="GO:0016747">
    <property type="term" value="F:acyltransferase activity, transferring groups other than amino-acyl groups"/>
    <property type="evidence" value="ECO:0007669"/>
    <property type="project" value="TreeGrafter"/>
</dbReference>
<dbReference type="RefSeq" id="WP_184247935.1">
    <property type="nucleotide sequence ID" value="NZ_BAAACU010000055.1"/>
</dbReference>
<dbReference type="InterPro" id="IPR000801">
    <property type="entry name" value="Esterase-like"/>
</dbReference>
<proteinExistence type="predicted"/>
<gene>
    <name evidence="1" type="ORF">GGQ92_001996</name>
</gene>
<dbReference type="GO" id="GO:0016787">
    <property type="term" value="F:hydrolase activity"/>
    <property type="evidence" value="ECO:0007669"/>
    <property type="project" value="UniProtKB-KW"/>
</dbReference>
<dbReference type="InterPro" id="IPR029058">
    <property type="entry name" value="AB_hydrolase_fold"/>
</dbReference>
<organism evidence="1 2">
    <name type="scientific">Gracilibacillus halotolerans</name>
    <dbReference type="NCBI Taxonomy" id="74386"/>
    <lineage>
        <taxon>Bacteria</taxon>
        <taxon>Bacillati</taxon>
        <taxon>Bacillota</taxon>
        <taxon>Bacilli</taxon>
        <taxon>Bacillales</taxon>
        <taxon>Bacillaceae</taxon>
        <taxon>Gracilibacillus</taxon>
    </lineage>
</organism>
<dbReference type="Pfam" id="PF00756">
    <property type="entry name" value="Esterase"/>
    <property type="match status" value="1"/>
</dbReference>
<name>A0A841RMS2_9BACI</name>
<dbReference type="PANTHER" id="PTHR48098:SF1">
    <property type="entry name" value="DIACYLGLYCEROL ACYLTRANSFERASE_MYCOLYLTRANSFERASE AG85A"/>
    <property type="match status" value="1"/>
</dbReference>
<evidence type="ECO:0000313" key="1">
    <source>
        <dbReference type="EMBL" id="MBB6513192.1"/>
    </source>
</evidence>
<dbReference type="AlphaFoldDB" id="A0A841RMS2"/>
<dbReference type="PANTHER" id="PTHR48098">
    <property type="entry name" value="ENTEROCHELIN ESTERASE-RELATED"/>
    <property type="match status" value="1"/>
</dbReference>
<keyword evidence="2" id="KW-1185">Reference proteome</keyword>
<dbReference type="SUPFAM" id="SSF53474">
    <property type="entry name" value="alpha/beta-Hydrolases"/>
    <property type="match status" value="1"/>
</dbReference>
<dbReference type="EMBL" id="JACHON010000009">
    <property type="protein sequence ID" value="MBB6513192.1"/>
    <property type="molecule type" value="Genomic_DNA"/>
</dbReference>
<reference evidence="1 2" key="1">
    <citation type="submission" date="2020-08" db="EMBL/GenBank/DDBJ databases">
        <title>Genomic Encyclopedia of Type Strains, Phase IV (KMG-IV): sequencing the most valuable type-strain genomes for metagenomic binning, comparative biology and taxonomic classification.</title>
        <authorList>
            <person name="Goeker M."/>
        </authorList>
    </citation>
    <scope>NUCLEOTIDE SEQUENCE [LARGE SCALE GENOMIC DNA]</scope>
    <source>
        <strain evidence="1 2">DSM 11805</strain>
    </source>
</reference>
<dbReference type="Proteomes" id="UP000572212">
    <property type="component" value="Unassembled WGS sequence"/>
</dbReference>
<accession>A0A841RMS2</accession>
<keyword evidence="1" id="KW-0378">Hydrolase</keyword>
<comment type="caution">
    <text evidence="1">The sequence shown here is derived from an EMBL/GenBank/DDBJ whole genome shotgun (WGS) entry which is preliminary data.</text>
</comment>
<dbReference type="InterPro" id="IPR050583">
    <property type="entry name" value="Mycobacterial_A85_antigen"/>
</dbReference>
<evidence type="ECO:0000313" key="2">
    <source>
        <dbReference type="Proteomes" id="UP000572212"/>
    </source>
</evidence>
<protein>
    <submittedName>
        <fullName evidence="1">S-formylglutathione hydrolase FrmB</fullName>
    </submittedName>
</protein>